<reference evidence="3 4" key="1">
    <citation type="journal article" date="2016" name="Nat. Commun.">
        <title>Microbial interactions lead to rapid micro-scale successions on model marine particles.</title>
        <authorList>
            <person name="Datta M.S."/>
            <person name="Sliwerska E."/>
            <person name="Gore J."/>
            <person name="Polz M.F."/>
            <person name="Cordero O.X."/>
        </authorList>
    </citation>
    <scope>NUCLEOTIDE SEQUENCE [LARGE SCALE GENOMIC DNA]</scope>
    <source>
        <strain evidence="3 4">4G03</strain>
    </source>
</reference>
<sequence length="170" mass="20185">MFRSKFLLIIIVIALFSGKITKAQVKTTPKTIKITTLNYEELKPFLHKKNDKTYVVNFWATWCMPCVKELPAFEKLYKKYKNKDVEVVLVSLDFSKQIETNLIPFIQKKKLQSKILHFEDSNEQFWIPDIAENWSGAIPATLIYNSNKRKFYERTFSYKELQNELQTFLN</sequence>
<reference evidence="3" key="2">
    <citation type="submission" date="2017-10" db="EMBL/GenBank/DDBJ databases">
        <authorList>
            <person name="Enke T.N."/>
            <person name="Cordero O.X."/>
        </authorList>
    </citation>
    <scope>NUCLEOTIDE SEQUENCE</scope>
    <source>
        <strain evidence="3">4G03</strain>
    </source>
</reference>
<dbReference type="Gene3D" id="3.40.30.10">
    <property type="entry name" value="Glutaredoxin"/>
    <property type="match status" value="1"/>
</dbReference>
<name>A0A2G1BY98_9FLAO</name>
<dbReference type="AlphaFoldDB" id="A0A2G1BY98"/>
<dbReference type="GO" id="GO:0016491">
    <property type="term" value="F:oxidoreductase activity"/>
    <property type="evidence" value="ECO:0007669"/>
    <property type="project" value="InterPro"/>
</dbReference>
<proteinExistence type="predicted"/>
<dbReference type="Proteomes" id="UP001242342">
    <property type="component" value="Unassembled WGS sequence"/>
</dbReference>
<keyword evidence="5" id="KW-1185">Reference proteome</keyword>
<dbReference type="PANTHER" id="PTHR42852:SF13">
    <property type="entry name" value="PROTEIN DIPZ"/>
    <property type="match status" value="1"/>
</dbReference>
<dbReference type="SUPFAM" id="SSF52833">
    <property type="entry name" value="Thioredoxin-like"/>
    <property type="match status" value="1"/>
</dbReference>
<dbReference type="Pfam" id="PF00578">
    <property type="entry name" value="AhpC-TSA"/>
    <property type="match status" value="1"/>
</dbReference>
<evidence type="ECO:0000313" key="2">
    <source>
        <dbReference type="EMBL" id="MDP2541278.1"/>
    </source>
</evidence>
<dbReference type="PROSITE" id="PS51352">
    <property type="entry name" value="THIOREDOXIN_2"/>
    <property type="match status" value="1"/>
</dbReference>
<feature type="domain" description="Thioredoxin" evidence="1">
    <location>
        <begin position="23"/>
        <end position="170"/>
    </location>
</feature>
<dbReference type="EMBL" id="PDUU01000002">
    <property type="protein sequence ID" value="PHN98974.1"/>
    <property type="molecule type" value="Genomic_DNA"/>
</dbReference>
<dbReference type="GO" id="GO:0016209">
    <property type="term" value="F:antioxidant activity"/>
    <property type="evidence" value="ECO:0007669"/>
    <property type="project" value="InterPro"/>
</dbReference>
<comment type="caution">
    <text evidence="3">The sequence shown here is derived from an EMBL/GenBank/DDBJ whole genome shotgun (WGS) entry which is preliminary data.</text>
</comment>
<dbReference type="PANTHER" id="PTHR42852">
    <property type="entry name" value="THIOL:DISULFIDE INTERCHANGE PROTEIN DSBE"/>
    <property type="match status" value="1"/>
</dbReference>
<dbReference type="RefSeq" id="WP_099214102.1">
    <property type="nucleotide sequence ID" value="NZ_JAUYVU010000004.1"/>
</dbReference>
<reference evidence="2 5" key="3">
    <citation type="submission" date="2023-07" db="EMBL/GenBank/DDBJ databases">
        <title>Genome content predicts the carbon catabolic preferences of heterotrophic bacteria.</title>
        <authorList>
            <person name="Gralka M."/>
        </authorList>
    </citation>
    <scope>NUCLEOTIDE SEQUENCE [LARGE SCALE GENOMIC DNA]</scope>
    <source>
        <strain evidence="2 5">4G03</strain>
    </source>
</reference>
<evidence type="ECO:0000313" key="3">
    <source>
        <dbReference type="EMBL" id="PHN98974.1"/>
    </source>
</evidence>
<evidence type="ECO:0000313" key="5">
    <source>
        <dbReference type="Proteomes" id="UP001242342"/>
    </source>
</evidence>
<dbReference type="CDD" id="cd02966">
    <property type="entry name" value="TlpA_like_family"/>
    <property type="match status" value="1"/>
</dbReference>
<evidence type="ECO:0000313" key="4">
    <source>
        <dbReference type="Proteomes" id="UP000222163"/>
    </source>
</evidence>
<dbReference type="InterPro" id="IPR013766">
    <property type="entry name" value="Thioredoxin_domain"/>
</dbReference>
<dbReference type="InterPro" id="IPR036249">
    <property type="entry name" value="Thioredoxin-like_sf"/>
</dbReference>
<dbReference type="InterPro" id="IPR050553">
    <property type="entry name" value="Thioredoxin_ResA/DsbE_sf"/>
</dbReference>
<evidence type="ECO:0000259" key="1">
    <source>
        <dbReference type="PROSITE" id="PS51352"/>
    </source>
</evidence>
<dbReference type="Proteomes" id="UP000222163">
    <property type="component" value="Unassembled WGS sequence"/>
</dbReference>
<accession>A0A2G1BY98</accession>
<organism evidence="3 4">
    <name type="scientific">Tenacibaculum discolor</name>
    <dbReference type="NCBI Taxonomy" id="361581"/>
    <lineage>
        <taxon>Bacteria</taxon>
        <taxon>Pseudomonadati</taxon>
        <taxon>Bacteroidota</taxon>
        <taxon>Flavobacteriia</taxon>
        <taxon>Flavobacteriales</taxon>
        <taxon>Flavobacteriaceae</taxon>
        <taxon>Tenacibaculum</taxon>
    </lineage>
</organism>
<protein>
    <submittedName>
        <fullName evidence="2">Redoxin domain-containing protein</fullName>
    </submittedName>
    <submittedName>
        <fullName evidence="3">Thioredoxin</fullName>
    </submittedName>
</protein>
<gene>
    <name evidence="3" type="ORF">CSC81_01990</name>
    <name evidence="2" type="ORF">Q8W23_07300</name>
</gene>
<dbReference type="EMBL" id="JAUYVU010000004">
    <property type="protein sequence ID" value="MDP2541278.1"/>
    <property type="molecule type" value="Genomic_DNA"/>
</dbReference>
<dbReference type="InterPro" id="IPR000866">
    <property type="entry name" value="AhpC/TSA"/>
</dbReference>